<dbReference type="EMBL" id="CATOUU010001182">
    <property type="protein sequence ID" value="CAI9978044.1"/>
    <property type="molecule type" value="Genomic_DNA"/>
</dbReference>
<gene>
    <name evidence="2" type="ORF">HINF_LOCUS47347</name>
    <name evidence="1" type="ORF">HINF_LOCUS65689</name>
</gene>
<keyword evidence="3" id="KW-1185">Reference proteome</keyword>
<reference evidence="1" key="1">
    <citation type="submission" date="2023-06" db="EMBL/GenBank/DDBJ databases">
        <authorList>
            <person name="Kurt Z."/>
        </authorList>
    </citation>
    <scope>NUCLEOTIDE SEQUENCE</scope>
</reference>
<name>A0AA86RGG6_9EUKA</name>
<evidence type="ECO:0000313" key="3">
    <source>
        <dbReference type="Proteomes" id="UP001642409"/>
    </source>
</evidence>
<dbReference type="AlphaFoldDB" id="A0AA86RGG6"/>
<comment type="caution">
    <text evidence="1">The sequence shown here is derived from an EMBL/GenBank/DDBJ whole genome shotgun (WGS) entry which is preliminary data.</text>
</comment>
<dbReference type="EMBL" id="CAXDID020000212">
    <property type="protein sequence ID" value="CAL6057102.1"/>
    <property type="molecule type" value="Genomic_DNA"/>
</dbReference>
<evidence type="ECO:0000313" key="2">
    <source>
        <dbReference type="EMBL" id="CAL6057102.1"/>
    </source>
</evidence>
<proteinExistence type="predicted"/>
<accession>A0AA86RGG6</accession>
<evidence type="ECO:0000313" key="1">
    <source>
        <dbReference type="EMBL" id="CAI9978044.1"/>
    </source>
</evidence>
<organism evidence="1">
    <name type="scientific">Hexamita inflata</name>
    <dbReference type="NCBI Taxonomy" id="28002"/>
    <lineage>
        <taxon>Eukaryota</taxon>
        <taxon>Metamonada</taxon>
        <taxon>Diplomonadida</taxon>
        <taxon>Hexamitidae</taxon>
        <taxon>Hexamitinae</taxon>
        <taxon>Hexamita</taxon>
    </lineage>
</organism>
<reference evidence="2 3" key="2">
    <citation type="submission" date="2024-07" db="EMBL/GenBank/DDBJ databases">
        <authorList>
            <person name="Akdeniz Z."/>
        </authorList>
    </citation>
    <scope>NUCLEOTIDE SEQUENCE [LARGE SCALE GENOMIC DNA]</scope>
</reference>
<dbReference type="Proteomes" id="UP001642409">
    <property type="component" value="Unassembled WGS sequence"/>
</dbReference>
<sequence length="136" mass="16373">MENQREKLLELIQQNIQLTNTDIETKIIELELQNALLLQQPKREIIKEEVIKEEIRVYKINDEPLLYMKRIKCNNKNEQIKPFKVFPLYKDGKETFQKIKSMLNGKLKKNDKIVRGNQVRCDFDRLEEVINRCNQQ</sequence>
<protein>
    <submittedName>
        <fullName evidence="2">Hypothetical_protein</fullName>
    </submittedName>
</protein>